<keyword evidence="3" id="KW-1185">Reference proteome</keyword>
<accession>A0A811KA86</accession>
<dbReference type="EMBL" id="CAJFDH010000002">
    <property type="protein sequence ID" value="CAD5212649.1"/>
    <property type="molecule type" value="Genomic_DNA"/>
</dbReference>
<evidence type="ECO:0000256" key="1">
    <source>
        <dbReference type="SAM" id="MobiDB-lite"/>
    </source>
</evidence>
<dbReference type="AlphaFoldDB" id="A0A811KA86"/>
<proteinExistence type="predicted"/>
<feature type="region of interest" description="Disordered" evidence="1">
    <location>
        <begin position="190"/>
        <end position="237"/>
    </location>
</feature>
<evidence type="ECO:0000313" key="3">
    <source>
        <dbReference type="Proteomes" id="UP000614601"/>
    </source>
</evidence>
<organism evidence="2 3">
    <name type="scientific">Bursaphelenchus okinawaensis</name>
    <dbReference type="NCBI Taxonomy" id="465554"/>
    <lineage>
        <taxon>Eukaryota</taxon>
        <taxon>Metazoa</taxon>
        <taxon>Ecdysozoa</taxon>
        <taxon>Nematoda</taxon>
        <taxon>Chromadorea</taxon>
        <taxon>Rhabditida</taxon>
        <taxon>Tylenchina</taxon>
        <taxon>Tylenchomorpha</taxon>
        <taxon>Aphelenchoidea</taxon>
        <taxon>Aphelenchoididae</taxon>
        <taxon>Bursaphelenchus</taxon>
    </lineage>
</organism>
<dbReference type="OrthoDB" id="5810293at2759"/>
<feature type="region of interest" description="Disordered" evidence="1">
    <location>
        <begin position="130"/>
        <end position="149"/>
    </location>
</feature>
<sequence length="237" mass="26897">MKEGRVEESGGESKRKREIELICDNEGNITCPICEEKVGPNNYVEHLEFERNSLIQAVQNLKNNVNSRLHSDSPQTASHAVFDAESLAKAANQREKRNFELQRIRQNQQKRLQMKAHLLAATPLRAIERNHSFGDEHSQRSGSTLSTDEKNYCKSCERTQEFLVVSAGLDEPRCIDCFYKYRRQVGALPLTITQSPPEDHQSGPSSTNSTKSPTQFPDDIKVEVEDAPTPKRSRIEM</sequence>
<comment type="caution">
    <text evidence="2">The sequence shown here is derived from an EMBL/GenBank/DDBJ whole genome shotgun (WGS) entry which is preliminary data.</text>
</comment>
<dbReference type="Proteomes" id="UP000783686">
    <property type="component" value="Unassembled WGS sequence"/>
</dbReference>
<name>A0A811KA86_9BILA</name>
<gene>
    <name evidence="2" type="ORF">BOKJ2_LOCUS4450</name>
</gene>
<feature type="compositionally biased region" description="Basic and acidic residues" evidence="1">
    <location>
        <begin position="130"/>
        <end position="139"/>
    </location>
</feature>
<evidence type="ECO:0000313" key="2">
    <source>
        <dbReference type="EMBL" id="CAD5212649.1"/>
    </source>
</evidence>
<dbReference type="EMBL" id="CAJFCW020000002">
    <property type="protein sequence ID" value="CAG9097088.1"/>
    <property type="molecule type" value="Genomic_DNA"/>
</dbReference>
<protein>
    <submittedName>
        <fullName evidence="2">Uncharacterized protein</fullName>
    </submittedName>
</protein>
<feature type="compositionally biased region" description="Polar residues" evidence="1">
    <location>
        <begin position="191"/>
        <end position="215"/>
    </location>
</feature>
<reference evidence="2" key="1">
    <citation type="submission" date="2020-09" db="EMBL/GenBank/DDBJ databases">
        <authorList>
            <person name="Kikuchi T."/>
        </authorList>
    </citation>
    <scope>NUCLEOTIDE SEQUENCE</scope>
    <source>
        <strain evidence="2">SH1</strain>
    </source>
</reference>
<dbReference type="Proteomes" id="UP000614601">
    <property type="component" value="Unassembled WGS sequence"/>
</dbReference>